<proteinExistence type="predicted"/>
<feature type="coiled-coil region" evidence="4">
    <location>
        <begin position="56"/>
        <end position="125"/>
    </location>
</feature>
<dbReference type="InterPro" id="IPR057577">
    <property type="entry name" value="Nucleoprot-TPR/MLP1_dom"/>
</dbReference>
<dbReference type="GO" id="GO:0017056">
    <property type="term" value="F:structural constituent of nuclear pore"/>
    <property type="evidence" value="ECO:0007669"/>
    <property type="project" value="TreeGrafter"/>
</dbReference>
<feature type="region of interest" description="Disordered" evidence="5">
    <location>
        <begin position="513"/>
        <end position="534"/>
    </location>
</feature>
<protein>
    <recommendedName>
        <fullName evidence="10">Nucleoprotein TPR</fullName>
    </recommendedName>
</protein>
<evidence type="ECO:0000259" key="7">
    <source>
        <dbReference type="Pfam" id="PF25785"/>
    </source>
</evidence>
<feature type="compositionally biased region" description="Low complexity" evidence="5">
    <location>
        <begin position="520"/>
        <end position="534"/>
    </location>
</feature>
<evidence type="ECO:0008006" key="10">
    <source>
        <dbReference type="Google" id="ProtNLM"/>
    </source>
</evidence>
<evidence type="ECO:0000313" key="9">
    <source>
        <dbReference type="Proteomes" id="UP000051574"/>
    </source>
</evidence>
<feature type="coiled-coil region" evidence="4">
    <location>
        <begin position="249"/>
        <end position="375"/>
    </location>
</feature>
<dbReference type="GO" id="GO:1901673">
    <property type="term" value="P:regulation of mitotic spindle assembly"/>
    <property type="evidence" value="ECO:0007669"/>
    <property type="project" value="TreeGrafter"/>
</dbReference>
<name>A0A0T6BEW8_9SCAR</name>
<keyword evidence="2 4" id="KW-0175">Coiled coil</keyword>
<dbReference type="EMBL" id="LJIG01001231">
    <property type="protein sequence ID" value="KRT85709.1"/>
    <property type="molecule type" value="Genomic_DNA"/>
</dbReference>
<dbReference type="InterPro" id="IPR057974">
    <property type="entry name" value="NUA/TPR/MLP1-2-like_dom"/>
</dbReference>
<comment type="subcellular location">
    <subcellularLocation>
        <location evidence="1">Nucleus</location>
    </subcellularLocation>
</comment>
<gene>
    <name evidence="8" type="ORF">AMK59_2854</name>
</gene>
<dbReference type="PANTHER" id="PTHR18898:SF2">
    <property type="entry name" value="NUCLEOPROTEIN TPR"/>
    <property type="match status" value="1"/>
</dbReference>
<dbReference type="OrthoDB" id="343070at2759"/>
<evidence type="ECO:0000256" key="2">
    <source>
        <dbReference type="ARBA" id="ARBA00023054"/>
    </source>
</evidence>
<sequence length="730" mass="84056">MSVIMENVAATQFFASVVSEEEWKAIPSEIAKKIEDLAEQKFEELLTSKALSETAKFNAEKTLTEIQNQFETIKNENEQLKYKLEAATSTITELETQLSNTVSETAKLRETCSRLEKEVSDFRHQRNLAIDETDELSKMLERRNGEIERTQSDLAAVTKQLEAAVTAKCEALAKSEEVAALKMTLEYKEKRIEQERNLLNQQMETLTEELRSKTDELLNMRRDNTSRCFQLETKLTEKVQELKLVTDTVKTLTDTNNNLLTKIEQINKKFLDEKDIAIKTQEAFQHEMDAQKKLANLYKDMSQEKTELSEKLTQGYQEVKDKLDEAIEKYGELETKHRETCLAHEEILSKKNECITMLKKELDVAQDLIENIKNESFQKEVEGLSPSAAITSKFIKSGMTMTQIYSEYTSAIEQLASSKEEVGRLQVYINSIMQEIEEKSPYLAKQREDYERALDTIAELTKQNDDLINDMHTLRDTASEAKRSEGIVTRENSRIKKELQDLGRQVCHLLREVEQSRAGSSSTSTDQDLSDSTSSADIITKRLVTFGDVSELQANNQRLLALVRELSSKHEEVEELDLEEVAKLKSKVETMREQHADLLEQQERQAKMMSMLINQRDMYKGLYSQTMKGTGEDLVTLENSFRENSSESPKRDSENQSEDKIRDLDAKIESLQKELKNAKEEYEIYKKEKVANEKILLEQMEKCRTDLNEMVCQNAKLTTKIETSDEMFKV</sequence>
<feature type="coiled-coil region" evidence="4">
    <location>
        <begin position="549"/>
        <end position="605"/>
    </location>
</feature>
<evidence type="ECO:0000256" key="5">
    <source>
        <dbReference type="SAM" id="MobiDB-lite"/>
    </source>
</evidence>
<organism evidence="8 9">
    <name type="scientific">Oryctes borbonicus</name>
    <dbReference type="NCBI Taxonomy" id="1629725"/>
    <lineage>
        <taxon>Eukaryota</taxon>
        <taxon>Metazoa</taxon>
        <taxon>Ecdysozoa</taxon>
        <taxon>Arthropoda</taxon>
        <taxon>Hexapoda</taxon>
        <taxon>Insecta</taxon>
        <taxon>Pterygota</taxon>
        <taxon>Neoptera</taxon>
        <taxon>Endopterygota</taxon>
        <taxon>Coleoptera</taxon>
        <taxon>Polyphaga</taxon>
        <taxon>Scarabaeiformia</taxon>
        <taxon>Scarabaeidae</taxon>
        <taxon>Dynastinae</taxon>
        <taxon>Oryctes</taxon>
    </lineage>
</organism>
<accession>A0A0T6BEW8</accession>
<evidence type="ECO:0000313" key="8">
    <source>
        <dbReference type="EMBL" id="KRT85709.1"/>
    </source>
</evidence>
<dbReference type="AlphaFoldDB" id="A0A0T6BEW8"/>
<feature type="region of interest" description="Disordered" evidence="5">
    <location>
        <begin position="640"/>
        <end position="661"/>
    </location>
</feature>
<dbReference type="GO" id="GO:0006406">
    <property type="term" value="P:mRNA export from nucleus"/>
    <property type="evidence" value="ECO:0007669"/>
    <property type="project" value="TreeGrafter"/>
</dbReference>
<evidence type="ECO:0000259" key="6">
    <source>
        <dbReference type="Pfam" id="PF25481"/>
    </source>
</evidence>
<evidence type="ECO:0000256" key="1">
    <source>
        <dbReference type="ARBA" id="ARBA00004123"/>
    </source>
</evidence>
<keyword evidence="9" id="KW-1185">Reference proteome</keyword>
<feature type="domain" description="NUA/TPR/MLP1-2-like" evidence="7">
    <location>
        <begin position="478"/>
        <end position="574"/>
    </location>
</feature>
<dbReference type="PANTHER" id="PTHR18898">
    <property type="entry name" value="NUCLEOPROTEIN TPR-RELATED"/>
    <property type="match status" value="1"/>
</dbReference>
<dbReference type="GO" id="GO:0005643">
    <property type="term" value="C:nuclear pore"/>
    <property type="evidence" value="ECO:0007669"/>
    <property type="project" value="TreeGrafter"/>
</dbReference>
<keyword evidence="3" id="KW-0539">Nucleus</keyword>
<dbReference type="Gene3D" id="1.20.5.4090">
    <property type="match status" value="1"/>
</dbReference>
<dbReference type="Pfam" id="PF25481">
    <property type="entry name" value="Nucleoprot-TPR"/>
    <property type="match status" value="1"/>
</dbReference>
<dbReference type="Proteomes" id="UP000051574">
    <property type="component" value="Unassembled WGS sequence"/>
</dbReference>
<dbReference type="Gene3D" id="1.10.287.1490">
    <property type="match status" value="1"/>
</dbReference>
<feature type="coiled-coil region" evidence="4">
    <location>
        <begin position="443"/>
        <end position="477"/>
    </location>
</feature>
<dbReference type="Pfam" id="PF25785">
    <property type="entry name" value="TPR"/>
    <property type="match status" value="1"/>
</dbReference>
<feature type="domain" description="Nucleoprotein TPR/MPL1" evidence="6">
    <location>
        <begin position="182"/>
        <end position="258"/>
    </location>
</feature>
<feature type="coiled-coil region" evidence="4">
    <location>
        <begin position="185"/>
        <end position="223"/>
    </location>
</feature>
<evidence type="ECO:0000256" key="4">
    <source>
        <dbReference type="SAM" id="Coils"/>
    </source>
</evidence>
<comment type="caution">
    <text evidence="8">The sequence shown here is derived from an EMBL/GenBank/DDBJ whole genome shotgun (WGS) entry which is preliminary data.</text>
</comment>
<reference evidence="8 9" key="1">
    <citation type="submission" date="2015-09" db="EMBL/GenBank/DDBJ databases">
        <title>Draft genome of the scarab beetle Oryctes borbonicus.</title>
        <authorList>
            <person name="Meyer J.M."/>
            <person name="Markov G.V."/>
            <person name="Baskaran P."/>
            <person name="Herrmann M."/>
            <person name="Sommer R.J."/>
            <person name="Roedelsperger C."/>
        </authorList>
    </citation>
    <scope>NUCLEOTIDE SEQUENCE [LARGE SCALE GENOMIC DNA]</scope>
    <source>
        <strain evidence="8">OB123</strain>
        <tissue evidence="8">Whole animal</tissue>
    </source>
</reference>
<evidence type="ECO:0000256" key="3">
    <source>
        <dbReference type="ARBA" id="ARBA00023242"/>
    </source>
</evidence>
<feature type="non-terminal residue" evidence="8">
    <location>
        <position position="730"/>
    </location>
</feature>